<sequence>MLIFAHRGASAIAPENTLLSIQTAIDSNVDGIEIDIFEIDGQLLVIHDRWLERTTSGSGLLTQHSFADLRQLDAGKGQKIPTLDEVLAIMPKHCLLNIELKGINNIELLLQCIDQGVLKYNITTKQLLLSSFNHHQLYAITQQRPELAIGALTASLPLTYATFATALNAYSVHISIDTISKDFVLDAHQRGLQVYVYTVDRLEDIYLLTSLGVDGIFANNPKQARLYMDNIQADMT</sequence>
<evidence type="ECO:0000313" key="2">
    <source>
        <dbReference type="EMBL" id="TMM45015.1"/>
    </source>
</evidence>
<organism evidence="2 3">
    <name type="scientific">Colwellia ponticola</name>
    <dbReference type="NCBI Taxonomy" id="2304625"/>
    <lineage>
        <taxon>Bacteria</taxon>
        <taxon>Pseudomonadati</taxon>
        <taxon>Pseudomonadota</taxon>
        <taxon>Gammaproteobacteria</taxon>
        <taxon>Alteromonadales</taxon>
        <taxon>Colwelliaceae</taxon>
        <taxon>Colwellia</taxon>
    </lineage>
</organism>
<evidence type="ECO:0000313" key="3">
    <source>
        <dbReference type="Proteomes" id="UP000307702"/>
    </source>
</evidence>
<dbReference type="EMBL" id="SZVP01000008">
    <property type="protein sequence ID" value="TMM45015.1"/>
    <property type="molecule type" value="Genomic_DNA"/>
</dbReference>
<dbReference type="PANTHER" id="PTHR46211:SF1">
    <property type="entry name" value="GLYCEROPHOSPHODIESTER PHOSPHODIESTERASE, CYTOPLASMIC"/>
    <property type="match status" value="1"/>
</dbReference>
<dbReference type="Pfam" id="PF03009">
    <property type="entry name" value="GDPD"/>
    <property type="match status" value="1"/>
</dbReference>
<dbReference type="RefSeq" id="WP_138622796.1">
    <property type="nucleotide sequence ID" value="NZ_SZVP01000008.1"/>
</dbReference>
<comment type="caution">
    <text evidence="2">The sequence shown here is derived from an EMBL/GenBank/DDBJ whole genome shotgun (WGS) entry which is preliminary data.</text>
</comment>
<accession>A0A8H2JP02</accession>
<dbReference type="GO" id="GO:0008081">
    <property type="term" value="F:phosphoric diester hydrolase activity"/>
    <property type="evidence" value="ECO:0007669"/>
    <property type="project" value="InterPro"/>
</dbReference>
<dbReference type="Gene3D" id="3.20.20.190">
    <property type="entry name" value="Phosphatidylinositol (PI) phosphodiesterase"/>
    <property type="match status" value="1"/>
</dbReference>
<proteinExistence type="predicted"/>
<keyword evidence="3" id="KW-1185">Reference proteome</keyword>
<dbReference type="PANTHER" id="PTHR46211">
    <property type="entry name" value="GLYCEROPHOSPHORYL DIESTER PHOSPHODIESTERASE"/>
    <property type="match status" value="1"/>
</dbReference>
<dbReference type="Proteomes" id="UP000307702">
    <property type="component" value="Unassembled WGS sequence"/>
</dbReference>
<dbReference type="GO" id="GO:0006629">
    <property type="term" value="P:lipid metabolic process"/>
    <property type="evidence" value="ECO:0007669"/>
    <property type="project" value="InterPro"/>
</dbReference>
<dbReference type="SUPFAM" id="SSF51695">
    <property type="entry name" value="PLC-like phosphodiesterases"/>
    <property type="match status" value="1"/>
</dbReference>
<feature type="domain" description="GP-PDE" evidence="1">
    <location>
        <begin position="1"/>
        <end position="228"/>
    </location>
</feature>
<gene>
    <name evidence="2" type="ORF">FCS21_09580</name>
</gene>
<dbReference type="AlphaFoldDB" id="A0A8H2JP02"/>
<evidence type="ECO:0000259" key="1">
    <source>
        <dbReference type="PROSITE" id="PS51704"/>
    </source>
</evidence>
<dbReference type="PROSITE" id="PS51704">
    <property type="entry name" value="GP_PDE"/>
    <property type="match status" value="1"/>
</dbReference>
<dbReference type="OrthoDB" id="9795622at2"/>
<name>A0A8H2JP02_9GAMM</name>
<protein>
    <submittedName>
        <fullName evidence="2">Glycerophosphodiester phosphodiesterase</fullName>
    </submittedName>
</protein>
<dbReference type="InterPro" id="IPR017946">
    <property type="entry name" value="PLC-like_Pdiesterase_TIM-brl"/>
</dbReference>
<reference evidence="2 3" key="1">
    <citation type="submission" date="2019-05" db="EMBL/GenBank/DDBJ databases">
        <title>Colwellia ponticola sp. nov., isolated from seawater.</title>
        <authorList>
            <person name="Yoon J.-H."/>
        </authorList>
    </citation>
    <scope>NUCLEOTIDE SEQUENCE [LARGE SCALE GENOMIC DNA]</scope>
    <source>
        <strain evidence="2 3">OISW-25</strain>
    </source>
</reference>
<dbReference type="InterPro" id="IPR030395">
    <property type="entry name" value="GP_PDE_dom"/>
</dbReference>